<evidence type="ECO:0000313" key="1">
    <source>
        <dbReference type="EMBL" id="MBB5081914.1"/>
    </source>
</evidence>
<dbReference type="AlphaFoldDB" id="A0A7W8A951"/>
<protein>
    <submittedName>
        <fullName evidence="1">Uncharacterized protein</fullName>
    </submittedName>
</protein>
<proteinExistence type="predicted"/>
<evidence type="ECO:0000313" key="2">
    <source>
        <dbReference type="Proteomes" id="UP000568380"/>
    </source>
</evidence>
<dbReference type="Proteomes" id="UP000568380">
    <property type="component" value="Unassembled WGS sequence"/>
</dbReference>
<keyword evidence="2" id="KW-1185">Reference proteome</keyword>
<reference evidence="1 2" key="1">
    <citation type="submission" date="2020-08" db="EMBL/GenBank/DDBJ databases">
        <title>Genomic Encyclopedia of Type Strains, Phase IV (KMG-IV): sequencing the most valuable type-strain genomes for metagenomic binning, comparative biology and taxonomic classification.</title>
        <authorList>
            <person name="Goeker M."/>
        </authorList>
    </citation>
    <scope>NUCLEOTIDE SEQUENCE [LARGE SCALE GENOMIC DNA]</scope>
    <source>
        <strain evidence="1 2">DSM 45385</strain>
    </source>
</reference>
<organism evidence="1 2">
    <name type="scientific">Nonomuraea endophytica</name>
    <dbReference type="NCBI Taxonomy" id="714136"/>
    <lineage>
        <taxon>Bacteria</taxon>
        <taxon>Bacillati</taxon>
        <taxon>Actinomycetota</taxon>
        <taxon>Actinomycetes</taxon>
        <taxon>Streptosporangiales</taxon>
        <taxon>Streptosporangiaceae</taxon>
        <taxon>Nonomuraea</taxon>
    </lineage>
</organism>
<sequence length="29" mass="3340">MRFLERERATVAKLLPGLEEGLRALPLME</sequence>
<dbReference type="EMBL" id="JACHIN010000012">
    <property type="protein sequence ID" value="MBB5081914.1"/>
    <property type="molecule type" value="Genomic_DNA"/>
</dbReference>
<gene>
    <name evidence="1" type="ORF">HNR40_007409</name>
</gene>
<accession>A0A7W8A951</accession>
<comment type="caution">
    <text evidence="1">The sequence shown here is derived from an EMBL/GenBank/DDBJ whole genome shotgun (WGS) entry which is preliminary data.</text>
</comment>
<name>A0A7W8A951_9ACTN</name>